<dbReference type="InterPro" id="IPR050879">
    <property type="entry name" value="Acyltransferase_3"/>
</dbReference>
<reference evidence="3 4" key="1">
    <citation type="journal article" date="2014" name="Appl. Environ. Microbiol.">
        <title>Gut symbionts from distinct hosts exhibit genotoxic activity via divergent colibactin biosynthetic pathways.</title>
        <authorList>
            <person name="Engel P."/>
            <person name="Vizcaino M.I."/>
            <person name="Crawford J.M."/>
        </authorList>
    </citation>
    <scope>NUCLEOTIDE SEQUENCE [LARGE SCALE GENOMIC DNA]</scope>
    <source>
        <strain evidence="3 4">PEB0191</strain>
    </source>
</reference>
<evidence type="ECO:0000256" key="1">
    <source>
        <dbReference type="SAM" id="Phobius"/>
    </source>
</evidence>
<keyword evidence="3" id="KW-0012">Acyltransferase</keyword>
<dbReference type="KEGG" id="fpp:FPB0191_01083"/>
<dbReference type="GO" id="GO:0016747">
    <property type="term" value="F:acyltransferase activity, transferring groups other than amino-acyl groups"/>
    <property type="evidence" value="ECO:0007669"/>
    <property type="project" value="InterPro"/>
</dbReference>
<feature type="transmembrane region" description="Helical" evidence="1">
    <location>
        <begin position="256"/>
        <end position="274"/>
    </location>
</feature>
<dbReference type="STRING" id="1267021.FPB0191_01083"/>
<accession>A0A0A7S285</accession>
<dbReference type="GO" id="GO:0000271">
    <property type="term" value="P:polysaccharide biosynthetic process"/>
    <property type="evidence" value="ECO:0007669"/>
    <property type="project" value="TreeGrafter"/>
</dbReference>
<keyword evidence="1" id="KW-0812">Transmembrane</keyword>
<proteinExistence type="predicted"/>
<feature type="transmembrane region" description="Helical" evidence="1">
    <location>
        <begin position="316"/>
        <end position="335"/>
    </location>
</feature>
<feature type="transmembrane region" description="Helical" evidence="1">
    <location>
        <begin position="280"/>
        <end position="304"/>
    </location>
</feature>
<dbReference type="InterPro" id="IPR002656">
    <property type="entry name" value="Acyl_transf_3_dom"/>
</dbReference>
<dbReference type="PANTHER" id="PTHR23028:SF53">
    <property type="entry name" value="ACYL_TRANSF_3 DOMAIN-CONTAINING PROTEIN"/>
    <property type="match status" value="1"/>
</dbReference>
<dbReference type="Pfam" id="PF01757">
    <property type="entry name" value="Acyl_transf_3"/>
    <property type="match status" value="1"/>
</dbReference>
<dbReference type="OrthoDB" id="9767863at2"/>
<dbReference type="GO" id="GO:0016020">
    <property type="term" value="C:membrane"/>
    <property type="evidence" value="ECO:0007669"/>
    <property type="project" value="TreeGrafter"/>
</dbReference>
<feature type="transmembrane region" description="Helical" evidence="1">
    <location>
        <begin position="206"/>
        <end position="226"/>
    </location>
</feature>
<evidence type="ECO:0000259" key="2">
    <source>
        <dbReference type="Pfam" id="PF01757"/>
    </source>
</evidence>
<keyword evidence="1" id="KW-1133">Transmembrane helix</keyword>
<feature type="domain" description="Acyltransferase 3" evidence="2">
    <location>
        <begin position="34"/>
        <end position="358"/>
    </location>
</feature>
<evidence type="ECO:0000313" key="4">
    <source>
        <dbReference type="Proteomes" id="UP000030901"/>
    </source>
</evidence>
<dbReference type="Proteomes" id="UP000030901">
    <property type="component" value="Chromosome"/>
</dbReference>
<dbReference type="AlphaFoldDB" id="A0A0A7S285"/>
<evidence type="ECO:0000313" key="3">
    <source>
        <dbReference type="EMBL" id="AJA44907.1"/>
    </source>
</evidence>
<keyword evidence="4" id="KW-1185">Reference proteome</keyword>
<protein>
    <submittedName>
        <fullName evidence="3">Putative acyltransferase</fullName>
    </submittedName>
</protein>
<name>A0A0A7S285_FRIPE</name>
<feature type="transmembrane region" description="Helical" evidence="1">
    <location>
        <begin position="123"/>
        <end position="139"/>
    </location>
</feature>
<dbReference type="EMBL" id="CP009056">
    <property type="protein sequence ID" value="AJA44907.1"/>
    <property type="molecule type" value="Genomic_DNA"/>
</dbReference>
<dbReference type="HOGENOM" id="CLU_005679_3_0_6"/>
<sequence length="374" mass="43244">MIILCSIISLFISFFILHRINFSNKINNNYGVISITGSRAFLAGFVALSHSNHFLYTMNGNKWIFDKDHKIYFGLDNFYSNSGKVGVLIFFMISGFLFYRCIYNPNFNAKEMIKKRVLRIIPMYWFSLLLIIAFGLFFLDFKFNLIAFIQSIKWALFIGNYKIGNLSTADINQGVEWTLKIEWLLYLSIVILSISLKKFNNKIKDLFVIVSILLILSIATLMRIYCDFYVDPRPTLGFFTGFVAFKLSDKLSILKNNNIASIIAIFCFIISFFITSNTFYYILIFLFSSIFFLIISSGNNLFTFLSNKTIVSLGEVSYSIYLLHGLVLSILVRFIPDGTQLNYFTCIAFSVVFFLSTAFIAKITYLFIEKKFYT</sequence>
<keyword evidence="3" id="KW-0808">Transferase</keyword>
<feature type="transmembrane region" description="Helical" evidence="1">
    <location>
        <begin position="85"/>
        <end position="102"/>
    </location>
</feature>
<feature type="transmembrane region" description="Helical" evidence="1">
    <location>
        <begin position="341"/>
        <end position="368"/>
    </location>
</feature>
<dbReference type="PANTHER" id="PTHR23028">
    <property type="entry name" value="ACETYLTRANSFERASE"/>
    <property type="match status" value="1"/>
</dbReference>
<gene>
    <name evidence="3" type="ORF">FPB0191_01083</name>
</gene>
<organism evidence="3 4">
    <name type="scientific">Frischella perrara</name>
    <dbReference type="NCBI Taxonomy" id="1267021"/>
    <lineage>
        <taxon>Bacteria</taxon>
        <taxon>Pseudomonadati</taxon>
        <taxon>Pseudomonadota</taxon>
        <taxon>Gammaproteobacteria</taxon>
        <taxon>Orbales</taxon>
        <taxon>Orbaceae</taxon>
        <taxon>Frischella</taxon>
    </lineage>
</organism>
<keyword evidence="1" id="KW-0472">Membrane</keyword>